<dbReference type="AlphaFoldDB" id="A0A0C1Y101"/>
<name>A0A0C1Y101_9CYAN</name>
<comment type="caution">
    <text evidence="1">The sequence shown here is derived from an EMBL/GenBank/DDBJ whole genome shotgun (WGS) entry which is preliminary data.</text>
</comment>
<reference evidence="1" key="2">
    <citation type="journal article" date="2015" name="Genome Announc.">
        <title>Draft Genome Sequence of Filamentous Marine Cyanobacterium Lyngbya confervoides Strain BDU141951.</title>
        <authorList>
            <person name="Chandrababunaidu M.M."/>
            <person name="Sen D."/>
            <person name="Tripathy S."/>
        </authorList>
    </citation>
    <scope>NUCLEOTIDE SEQUENCE</scope>
    <source>
        <strain evidence="1">BDU141951</strain>
    </source>
</reference>
<dbReference type="EMBL" id="JTHE02000003">
    <property type="protein sequence ID" value="NEV66515.1"/>
    <property type="molecule type" value="Genomic_DNA"/>
</dbReference>
<gene>
    <name evidence="1" type="ORF">QQ91_005260</name>
</gene>
<sequence>MQPIESQVTLLTQKVDALHQLIDQVNYRVTEILSSSQSHSAAGVLLDDHSAASTPSTGHIHRGEALLMHKDILMDSVYLETDRTGEESTLSPEIQIQRLTAQLTAAYNRIATLEEQLLASRAHY</sequence>
<protein>
    <submittedName>
        <fullName evidence="1">Uncharacterized protein</fullName>
    </submittedName>
</protein>
<organism evidence="1">
    <name type="scientific">Lyngbya confervoides BDU141951</name>
    <dbReference type="NCBI Taxonomy" id="1574623"/>
    <lineage>
        <taxon>Bacteria</taxon>
        <taxon>Bacillati</taxon>
        <taxon>Cyanobacteriota</taxon>
        <taxon>Cyanophyceae</taxon>
        <taxon>Oscillatoriophycideae</taxon>
        <taxon>Oscillatoriales</taxon>
        <taxon>Microcoleaceae</taxon>
        <taxon>Lyngbya</taxon>
    </lineage>
</organism>
<reference evidence="1" key="3">
    <citation type="submission" date="2020-02" db="EMBL/GenBank/DDBJ databases">
        <authorList>
            <person name="Sarangi A.N."/>
            <person name="Ghosh S."/>
            <person name="Mukherjee M."/>
            <person name="Tripathy S."/>
        </authorList>
    </citation>
    <scope>NUCLEOTIDE SEQUENCE</scope>
    <source>
        <strain evidence="1">BDU141951</strain>
    </source>
</reference>
<proteinExistence type="predicted"/>
<reference evidence="1" key="1">
    <citation type="submission" date="2014-11" db="EMBL/GenBank/DDBJ databases">
        <authorList>
            <person name="Malar M.C."/>
            <person name="Sen D."/>
            <person name="Tripathy S."/>
        </authorList>
    </citation>
    <scope>NUCLEOTIDE SEQUENCE</scope>
    <source>
        <strain evidence="1">BDU141951</strain>
    </source>
</reference>
<evidence type="ECO:0000313" key="1">
    <source>
        <dbReference type="EMBL" id="NEV66515.1"/>
    </source>
</evidence>
<accession>A0A0C1Y101</accession>